<name>A0ABS9X1H7_9GAMM</name>
<evidence type="ECO:0008006" key="3">
    <source>
        <dbReference type="Google" id="ProtNLM"/>
    </source>
</evidence>
<reference evidence="1" key="1">
    <citation type="submission" date="2022-01" db="EMBL/GenBank/DDBJ databases">
        <title>Colwellia maritima, isolated from seawater.</title>
        <authorList>
            <person name="Kristyanto S."/>
            <person name="Jung J."/>
            <person name="Jeon C.O."/>
        </authorList>
    </citation>
    <scope>NUCLEOTIDE SEQUENCE</scope>
    <source>
        <strain evidence="1">MSW7</strain>
    </source>
</reference>
<dbReference type="RefSeq" id="WP_242286259.1">
    <property type="nucleotide sequence ID" value="NZ_JAKKSL010000002.1"/>
</dbReference>
<evidence type="ECO:0000313" key="2">
    <source>
        <dbReference type="Proteomes" id="UP001139646"/>
    </source>
</evidence>
<dbReference type="Proteomes" id="UP001139646">
    <property type="component" value="Unassembled WGS sequence"/>
</dbReference>
<sequence length="122" mass="13439">MIDNLNVPSKGQHTLNALVQFSTLGDINLTLKTTNAALTIESLTLEDVNDFSIPSYKDISVKAGIDKVSSLKYGGPTIADIDHDGDYDFIVNNHNKETKLYWNNGNGTVTKHNKNLSRLVYA</sequence>
<dbReference type="SUPFAM" id="SSF69318">
    <property type="entry name" value="Integrin alpha N-terminal domain"/>
    <property type="match status" value="1"/>
</dbReference>
<keyword evidence="2" id="KW-1185">Reference proteome</keyword>
<gene>
    <name evidence="1" type="ORF">L3081_11530</name>
</gene>
<dbReference type="EMBL" id="JAKKSL010000002">
    <property type="protein sequence ID" value="MCI2283920.1"/>
    <property type="molecule type" value="Genomic_DNA"/>
</dbReference>
<evidence type="ECO:0000313" key="1">
    <source>
        <dbReference type="EMBL" id="MCI2283920.1"/>
    </source>
</evidence>
<proteinExistence type="predicted"/>
<accession>A0ABS9X1H7</accession>
<organism evidence="1 2">
    <name type="scientific">Colwellia maritima</name>
    <dbReference type="NCBI Taxonomy" id="2912588"/>
    <lineage>
        <taxon>Bacteria</taxon>
        <taxon>Pseudomonadati</taxon>
        <taxon>Pseudomonadota</taxon>
        <taxon>Gammaproteobacteria</taxon>
        <taxon>Alteromonadales</taxon>
        <taxon>Colwelliaceae</taxon>
        <taxon>Colwellia</taxon>
    </lineage>
</organism>
<comment type="caution">
    <text evidence="1">The sequence shown here is derived from an EMBL/GenBank/DDBJ whole genome shotgun (WGS) entry which is preliminary data.</text>
</comment>
<protein>
    <recommendedName>
        <fullName evidence="3">VCBS repeat-containing protein</fullName>
    </recommendedName>
</protein>
<dbReference type="InterPro" id="IPR028994">
    <property type="entry name" value="Integrin_alpha_N"/>
</dbReference>